<dbReference type="Proteomes" id="UP000653308">
    <property type="component" value="Unassembled WGS sequence"/>
</dbReference>
<dbReference type="EMBL" id="BMWE01000028">
    <property type="protein sequence ID" value="GGY48246.1"/>
    <property type="molecule type" value="Genomic_DNA"/>
</dbReference>
<feature type="compositionally biased region" description="Pro residues" evidence="1">
    <location>
        <begin position="119"/>
        <end position="137"/>
    </location>
</feature>
<evidence type="ECO:0000256" key="1">
    <source>
        <dbReference type="SAM" id="MobiDB-lite"/>
    </source>
</evidence>
<comment type="caution">
    <text evidence="2">The sequence shown here is derived from an EMBL/GenBank/DDBJ whole genome shotgun (WGS) entry which is preliminary data.</text>
</comment>
<keyword evidence="3" id="KW-1185">Reference proteome</keyword>
<evidence type="ECO:0000313" key="2">
    <source>
        <dbReference type="EMBL" id="GGY48246.1"/>
    </source>
</evidence>
<protein>
    <submittedName>
        <fullName evidence="2">Uncharacterized protein</fullName>
    </submittedName>
</protein>
<proteinExistence type="predicted"/>
<evidence type="ECO:0000313" key="3">
    <source>
        <dbReference type="Proteomes" id="UP000653308"/>
    </source>
</evidence>
<accession>A0ABQ3AEN9</accession>
<feature type="region of interest" description="Disordered" evidence="1">
    <location>
        <begin position="1"/>
        <end position="151"/>
    </location>
</feature>
<gene>
    <name evidence="2" type="ORF">GCM10010384_63210</name>
</gene>
<sequence length="151" mass="16572">MSARSGWRVNGQTLVIRLHRAVPRTDTPRHVPDPPTPHRRSPHDLAQPRDSQTYGLRRASPSFTHPIELSATPYSPSTSAHKDDTRGAPSAPSIARCQKPTAASRSRICPLSLPFTFPHTPPDPRPAAPPPPHPRPTPARETLVTPARTHQ</sequence>
<reference evidence="3" key="1">
    <citation type="journal article" date="2019" name="Int. J. Syst. Evol. Microbiol.">
        <title>The Global Catalogue of Microorganisms (GCM) 10K type strain sequencing project: providing services to taxonomists for standard genome sequencing and annotation.</title>
        <authorList>
            <consortium name="The Broad Institute Genomics Platform"/>
            <consortium name="The Broad Institute Genome Sequencing Center for Infectious Disease"/>
            <person name="Wu L."/>
            <person name="Ma J."/>
        </authorList>
    </citation>
    <scope>NUCLEOTIDE SEQUENCE [LARGE SCALE GENOMIC DNA]</scope>
    <source>
        <strain evidence="3">JCM 4957</strain>
    </source>
</reference>
<name>A0ABQ3AEN9_9ACTN</name>
<organism evidence="2 3">
    <name type="scientific">Streptomyces djakartensis</name>
    <dbReference type="NCBI Taxonomy" id="68193"/>
    <lineage>
        <taxon>Bacteria</taxon>
        <taxon>Bacillati</taxon>
        <taxon>Actinomycetota</taxon>
        <taxon>Actinomycetes</taxon>
        <taxon>Kitasatosporales</taxon>
        <taxon>Streptomycetaceae</taxon>
        <taxon>Streptomyces</taxon>
    </lineage>
</organism>